<dbReference type="GO" id="GO:0006285">
    <property type="term" value="P:base-excision repair, AP site formation"/>
    <property type="evidence" value="ECO:0007669"/>
    <property type="project" value="TreeGrafter"/>
</dbReference>
<dbReference type="PROSITE" id="PS01155">
    <property type="entry name" value="ENDONUCLEASE_III_2"/>
    <property type="match status" value="1"/>
</dbReference>
<keyword evidence="4" id="KW-0234">DNA repair</keyword>
<dbReference type="PANTHER" id="PTHR43286">
    <property type="entry name" value="ENDONUCLEASE III-LIKE PROTEIN 1"/>
    <property type="match status" value="1"/>
</dbReference>
<dbReference type="EC" id="4.2.99.18" evidence="8"/>
<dbReference type="HOGENOM" id="CLU_012862_3_4_7"/>
<dbReference type="KEGG" id="dat:HRM2_00210"/>
<dbReference type="InterPro" id="IPR003265">
    <property type="entry name" value="HhH-GPD_domain"/>
</dbReference>
<evidence type="ECO:0000313" key="8">
    <source>
        <dbReference type="EMBL" id="ACN13144.1"/>
    </source>
</evidence>
<dbReference type="EMBL" id="CP001087">
    <property type="protein sequence ID" value="ACN13144.1"/>
    <property type="molecule type" value="Genomic_DNA"/>
</dbReference>
<dbReference type="eggNOG" id="COG0177">
    <property type="taxonomic scope" value="Bacteria"/>
</dbReference>
<dbReference type="InterPro" id="IPR011257">
    <property type="entry name" value="DNA_glycosylase"/>
</dbReference>
<feature type="domain" description="HhH-GPD" evidence="7">
    <location>
        <begin position="43"/>
        <end position="189"/>
    </location>
</feature>
<dbReference type="InterPro" id="IPR023170">
    <property type="entry name" value="HhH_base_excis_C"/>
</dbReference>
<dbReference type="SMART" id="SM00478">
    <property type="entry name" value="ENDO3c"/>
    <property type="match status" value="1"/>
</dbReference>
<dbReference type="RefSeq" id="WP_012662395.1">
    <property type="nucleotide sequence ID" value="NC_012108.1"/>
</dbReference>
<dbReference type="Pfam" id="PF00730">
    <property type="entry name" value="HhH-GPD"/>
    <property type="match status" value="1"/>
</dbReference>
<dbReference type="InterPro" id="IPR004036">
    <property type="entry name" value="Endonuclease-III-like_CS2"/>
</dbReference>
<dbReference type="GO" id="GO:0003677">
    <property type="term" value="F:DNA binding"/>
    <property type="evidence" value="ECO:0007669"/>
    <property type="project" value="InterPro"/>
</dbReference>
<dbReference type="Proteomes" id="UP000000442">
    <property type="component" value="Chromosome"/>
</dbReference>
<proteinExistence type="inferred from homology"/>
<dbReference type="OrthoDB" id="9800977at2"/>
<dbReference type="PIRSF" id="PIRSF001435">
    <property type="entry name" value="Nth"/>
    <property type="match status" value="1"/>
</dbReference>
<dbReference type="Gene3D" id="1.10.1670.10">
    <property type="entry name" value="Helix-hairpin-Helix base-excision DNA repair enzymes (C-terminal)"/>
    <property type="match status" value="1"/>
</dbReference>
<keyword evidence="5 8" id="KW-0456">Lyase</keyword>
<evidence type="ECO:0000313" key="9">
    <source>
        <dbReference type="Proteomes" id="UP000000442"/>
    </source>
</evidence>
<evidence type="ECO:0000256" key="3">
    <source>
        <dbReference type="ARBA" id="ARBA00022801"/>
    </source>
</evidence>
<dbReference type="FunFam" id="1.10.340.30:FF:000001">
    <property type="entry name" value="Endonuclease III"/>
    <property type="match status" value="1"/>
</dbReference>
<keyword evidence="9" id="KW-1185">Reference proteome</keyword>
<evidence type="ECO:0000256" key="6">
    <source>
        <dbReference type="ARBA" id="ARBA00023295"/>
    </source>
</evidence>
<evidence type="ECO:0000259" key="7">
    <source>
        <dbReference type="SMART" id="SM00478"/>
    </source>
</evidence>
<keyword evidence="3" id="KW-0378">Hydrolase</keyword>
<dbReference type="Pfam" id="PF00633">
    <property type="entry name" value="HHH"/>
    <property type="match status" value="1"/>
</dbReference>
<sequence>MGIDIEKFIDILAKEVADYKVPIIDLMGAQTEEPFRILVATILSARTKDETTAAACKRLFKKAPDVNALAGLSRQEISDLIYPVGFYTSKSGYLERLPKAMEAFDGKVPQNIDDLVTLPGVGRKTANLVMSVAFKKDAICVDTHVHRIMNLWEYVDTRNPLETEMALRKKLPPKLWQRVNAILVAFGQGTCRPVGSHCDVCVLESMCPKKGAKPRKNMAKA</sequence>
<dbReference type="Gene3D" id="1.10.340.30">
    <property type="entry name" value="Hypothetical protein, domain 2"/>
    <property type="match status" value="1"/>
</dbReference>
<dbReference type="PANTHER" id="PTHR43286:SF1">
    <property type="entry name" value="ENDONUCLEASE III-LIKE PROTEIN 1"/>
    <property type="match status" value="1"/>
</dbReference>
<dbReference type="GO" id="GO:0006289">
    <property type="term" value="P:nucleotide-excision repair"/>
    <property type="evidence" value="ECO:0007669"/>
    <property type="project" value="TreeGrafter"/>
</dbReference>
<comment type="similarity">
    <text evidence="1">Belongs to the Nth/MutY family.</text>
</comment>
<dbReference type="AlphaFoldDB" id="C0QDA6"/>
<dbReference type="CDD" id="cd00056">
    <property type="entry name" value="ENDO3c"/>
    <property type="match status" value="1"/>
</dbReference>
<dbReference type="GO" id="GO:0000703">
    <property type="term" value="F:oxidized pyrimidine nucleobase lesion DNA N-glycosylase activity"/>
    <property type="evidence" value="ECO:0007669"/>
    <property type="project" value="TreeGrafter"/>
</dbReference>
<keyword evidence="2" id="KW-0227">DNA damage</keyword>
<evidence type="ECO:0000256" key="1">
    <source>
        <dbReference type="ARBA" id="ARBA00008343"/>
    </source>
</evidence>
<protein>
    <submittedName>
        <fullName evidence="8">NthA</fullName>
        <ecNumber evidence="8">4.2.99.18</ecNumber>
    </submittedName>
</protein>
<organism evidence="8 9">
    <name type="scientific">Desulforapulum autotrophicum (strain ATCC 43914 / DSM 3382 / VKM B-1955 / HRM2)</name>
    <name type="common">Desulfobacterium autotrophicum</name>
    <dbReference type="NCBI Taxonomy" id="177437"/>
    <lineage>
        <taxon>Bacteria</taxon>
        <taxon>Pseudomonadati</taxon>
        <taxon>Thermodesulfobacteriota</taxon>
        <taxon>Desulfobacteria</taxon>
        <taxon>Desulfobacterales</taxon>
        <taxon>Desulfobacteraceae</taxon>
        <taxon>Desulforapulum</taxon>
    </lineage>
</organism>
<reference evidence="8 9" key="1">
    <citation type="journal article" date="2009" name="Environ. Microbiol.">
        <title>Genome sequence of Desulfobacterium autotrophicum HRM2, a marine sulfate reducer oxidizing organic carbon completely to carbon dioxide.</title>
        <authorList>
            <person name="Strittmatter A.W."/>
            <person name="Liesegang H."/>
            <person name="Rabus R."/>
            <person name="Decker I."/>
            <person name="Amann J."/>
            <person name="Andres S."/>
            <person name="Henne A."/>
            <person name="Fricke W.F."/>
            <person name="Martinez-Arias R."/>
            <person name="Bartels D."/>
            <person name="Goesmann A."/>
            <person name="Krause L."/>
            <person name="Puehler A."/>
            <person name="Klenk H.P."/>
            <person name="Richter M."/>
            <person name="Schuler M."/>
            <person name="Gloeckner F.O."/>
            <person name="Meyerdierks A."/>
            <person name="Gottschalk G."/>
            <person name="Amann R."/>
        </authorList>
    </citation>
    <scope>NUCLEOTIDE SEQUENCE [LARGE SCALE GENOMIC DNA]</scope>
    <source>
        <strain evidence="9">ATCC 43914 / DSM 3382 / HRM2</strain>
    </source>
</reference>
<dbReference type="InterPro" id="IPR000445">
    <property type="entry name" value="HhH_motif"/>
</dbReference>
<dbReference type="STRING" id="177437.HRM2_00210"/>
<dbReference type="SUPFAM" id="SSF48150">
    <property type="entry name" value="DNA-glycosylase"/>
    <property type="match status" value="1"/>
</dbReference>
<evidence type="ECO:0000256" key="2">
    <source>
        <dbReference type="ARBA" id="ARBA00022763"/>
    </source>
</evidence>
<gene>
    <name evidence="8" type="primary">nthA</name>
    <name evidence="8" type="ordered locus">HRM2_00210</name>
</gene>
<accession>C0QDA6</accession>
<name>C0QDA6_DESAH</name>
<evidence type="ECO:0000256" key="4">
    <source>
        <dbReference type="ARBA" id="ARBA00023204"/>
    </source>
</evidence>
<evidence type="ECO:0000256" key="5">
    <source>
        <dbReference type="ARBA" id="ARBA00023239"/>
    </source>
</evidence>
<keyword evidence="6" id="KW-0326">Glycosidase</keyword>
<dbReference type="GO" id="GO:0140078">
    <property type="term" value="F:class I DNA-(apurinic or apyrimidinic site) endonuclease activity"/>
    <property type="evidence" value="ECO:0007669"/>
    <property type="project" value="UniProtKB-EC"/>
</dbReference>